<dbReference type="Proteomes" id="UP000007843">
    <property type="component" value="Chromosome"/>
</dbReference>
<gene>
    <name evidence="1" type="ordered locus">KOX_14620</name>
</gene>
<dbReference type="HOGENOM" id="CLU_3356659_0_0_6"/>
<evidence type="ECO:0000313" key="2">
    <source>
        <dbReference type="Proteomes" id="UP000007843"/>
    </source>
</evidence>
<dbReference type="EMBL" id="CP003218">
    <property type="protein sequence ID" value="AEX04648.1"/>
    <property type="molecule type" value="Genomic_DNA"/>
</dbReference>
<name>A0A0H3H8H0_KLEM8</name>
<evidence type="ECO:0000313" key="1">
    <source>
        <dbReference type="EMBL" id="AEX04648.1"/>
    </source>
</evidence>
<organism evidence="1 2">
    <name type="scientific">Klebsiella michiganensis (strain ATCC 8724 / DSM 4798 / JCM 20051 / NBRC 3318 / NRRL B-199 / KCTC 1686 / BUCSAV 143 / CCM 1901)</name>
    <dbReference type="NCBI Taxonomy" id="1006551"/>
    <lineage>
        <taxon>Bacteria</taxon>
        <taxon>Pseudomonadati</taxon>
        <taxon>Pseudomonadota</taxon>
        <taxon>Gammaproteobacteria</taxon>
        <taxon>Enterobacterales</taxon>
        <taxon>Enterobacteriaceae</taxon>
        <taxon>Klebsiella/Raoultella group</taxon>
        <taxon>Klebsiella</taxon>
    </lineage>
</organism>
<proteinExistence type="predicted"/>
<dbReference type="AlphaFoldDB" id="A0A0H3H8H0"/>
<sequence length="36" mass="4159">MWPIAEKFSFMLTSGQLNFTVSSTDFANKQVNVKKY</sequence>
<protein>
    <submittedName>
        <fullName evidence="1">Uncharacterized protein</fullName>
    </submittedName>
</protein>
<reference evidence="1 2" key="1">
    <citation type="journal article" date="2012" name="J. Bacteriol.">
        <title>Complete genome sequence of Klebsiella oxytoca KCTC 1686, used in production of 2,3-butanediol.</title>
        <authorList>
            <person name="Shin S.H."/>
            <person name="Kim S."/>
            <person name="Kim J.Y."/>
            <person name="Lee S."/>
            <person name="Um Y."/>
            <person name="Oh M.K."/>
            <person name="Kim Y.R."/>
            <person name="Lee J."/>
            <person name="Yang K.S."/>
        </authorList>
    </citation>
    <scope>NUCLEOTIDE SEQUENCE [LARGE SCALE GENOMIC DNA]</scope>
    <source>
        <strain evidence="2">ATCC 8724 / DSM 4798 / JCM 20051 / NBRC 3318 / NRRL B-199 / KCTC 1686</strain>
    </source>
</reference>
<accession>A0A0H3H8H0</accession>
<dbReference type="KEGG" id="kox:KOX_14620"/>